<evidence type="ECO:0000313" key="2">
    <source>
        <dbReference type="Proteomes" id="UP000029223"/>
    </source>
</evidence>
<evidence type="ECO:0000313" key="1">
    <source>
        <dbReference type="EMBL" id="GAL31239.1"/>
    </source>
</evidence>
<gene>
    <name evidence="1" type="ORF">JCM19239_1363</name>
</gene>
<organism evidence="1 2">
    <name type="scientific">Vibrio variabilis</name>
    <dbReference type="NCBI Taxonomy" id="990271"/>
    <lineage>
        <taxon>Bacteria</taxon>
        <taxon>Pseudomonadati</taxon>
        <taxon>Pseudomonadota</taxon>
        <taxon>Gammaproteobacteria</taxon>
        <taxon>Vibrionales</taxon>
        <taxon>Vibrionaceae</taxon>
        <taxon>Vibrio</taxon>
    </lineage>
</organism>
<accession>A0ABQ0JR72</accession>
<keyword evidence="2" id="KW-1185">Reference proteome</keyword>
<protein>
    <submittedName>
        <fullName evidence="1">Uncharacterized protein</fullName>
    </submittedName>
</protein>
<comment type="caution">
    <text evidence="1">The sequence shown here is derived from an EMBL/GenBank/DDBJ whole genome shotgun (WGS) entry which is preliminary data.</text>
</comment>
<proteinExistence type="predicted"/>
<name>A0ABQ0JR72_9VIBR</name>
<reference evidence="2" key="1">
    <citation type="submission" date="2014-09" db="EMBL/GenBank/DDBJ databases">
        <title>Vibrio variabilis JCM 19239. (C206) whole genome shotgun sequence.</title>
        <authorList>
            <person name="Sawabe T."/>
            <person name="Meirelles P."/>
            <person name="Nakanishi M."/>
            <person name="Sayaka M."/>
            <person name="Hattori M."/>
            <person name="Ohkuma M."/>
        </authorList>
    </citation>
    <scope>NUCLEOTIDE SEQUENCE [LARGE SCALE GENOMIC DNA]</scope>
    <source>
        <strain evidence="2">JCM 19239</strain>
    </source>
</reference>
<sequence length="52" mass="6231">MRGGRVWLDAELNDDETIRSGEIYWDYELQFYGVAERLVFRQHINHDAITKC</sequence>
<dbReference type="EMBL" id="BBMS01000141">
    <property type="protein sequence ID" value="GAL31239.1"/>
    <property type="molecule type" value="Genomic_DNA"/>
</dbReference>
<dbReference type="Proteomes" id="UP000029223">
    <property type="component" value="Unassembled WGS sequence"/>
</dbReference>